<evidence type="ECO:0000256" key="1">
    <source>
        <dbReference type="SAM" id="Phobius"/>
    </source>
</evidence>
<feature type="transmembrane region" description="Helical" evidence="1">
    <location>
        <begin position="43"/>
        <end position="64"/>
    </location>
</feature>
<keyword evidence="1" id="KW-0472">Membrane</keyword>
<reference evidence="2 3" key="1">
    <citation type="submission" date="2019-03" db="EMBL/GenBank/DDBJ databases">
        <title>Genomic Encyclopedia of Type Strains, Phase IV (KMG-IV): sequencing the most valuable type-strain genomes for metagenomic binning, comparative biology and taxonomic classification.</title>
        <authorList>
            <person name="Goeker M."/>
        </authorList>
    </citation>
    <scope>NUCLEOTIDE SEQUENCE [LARGE SCALE GENOMIC DNA]</scope>
    <source>
        <strain evidence="2 3">DSM 28867</strain>
    </source>
</reference>
<dbReference type="Pfam" id="PF19511">
    <property type="entry name" value="TrbL_5"/>
    <property type="match status" value="1"/>
</dbReference>
<gene>
    <name evidence="2" type="ORF">EDD63_1504</name>
</gene>
<dbReference type="Proteomes" id="UP000294743">
    <property type="component" value="Unassembled WGS sequence"/>
</dbReference>
<keyword evidence="3" id="KW-1185">Reference proteome</keyword>
<keyword evidence="1" id="KW-1133">Transmembrane helix</keyword>
<evidence type="ECO:0000313" key="3">
    <source>
        <dbReference type="Proteomes" id="UP000294743"/>
    </source>
</evidence>
<evidence type="ECO:0008006" key="4">
    <source>
        <dbReference type="Google" id="ProtNLM"/>
    </source>
</evidence>
<feature type="transmembrane region" description="Helical" evidence="1">
    <location>
        <begin position="128"/>
        <end position="147"/>
    </location>
</feature>
<evidence type="ECO:0000313" key="2">
    <source>
        <dbReference type="EMBL" id="TDW13098.1"/>
    </source>
</evidence>
<comment type="caution">
    <text evidence="2">The sequence shown here is derived from an EMBL/GenBank/DDBJ whole genome shotgun (WGS) entry which is preliminary data.</text>
</comment>
<proteinExistence type="predicted"/>
<dbReference type="InterPro" id="IPR046108">
    <property type="entry name" value="TrbL_5"/>
</dbReference>
<protein>
    <recommendedName>
        <fullName evidence="4">TrbL/VirB6 plasmid conjugal transfer protein</fullName>
    </recommendedName>
</protein>
<dbReference type="EMBL" id="SODD01000050">
    <property type="protein sequence ID" value="TDW13098.1"/>
    <property type="molecule type" value="Genomic_DNA"/>
</dbReference>
<dbReference type="RefSeq" id="WP_279586085.1">
    <property type="nucleotide sequence ID" value="NZ_SODD01000050.1"/>
</dbReference>
<accession>A0A4R7ZA34</accession>
<feature type="transmembrane region" description="Helical" evidence="1">
    <location>
        <begin position="159"/>
        <end position="177"/>
    </location>
</feature>
<name>A0A4R7ZA34_9FIRM</name>
<sequence length="267" mass="28859">MGLILRWLLGKMVDLIAGCVDLAIGMSTNAFDNAIVKAFLNAFQIVGLPLVGVSALVVCIKAIIQIADGDGVSFADIMKRLVVGTLMYSYGVKIFKYLYLYILEITNEMITILAGADVTSFSTEDLTGGANGLFSLILMIVAVFYMLKTIMSILERFWLLLMTLCMMYFYIPGYIAGNDESLILWGKQAIGFALTQLFQTSVLVLGITFFVQGGGFSNFGLAIGAIIAASKADMILDKFGQSSGGKLSNVGRNAMSSVYSAKMILKK</sequence>
<organism evidence="2 3">
    <name type="scientific">Breznakia blatticola</name>
    <dbReference type="NCBI Taxonomy" id="1754012"/>
    <lineage>
        <taxon>Bacteria</taxon>
        <taxon>Bacillati</taxon>
        <taxon>Bacillota</taxon>
        <taxon>Erysipelotrichia</taxon>
        <taxon>Erysipelotrichales</taxon>
        <taxon>Erysipelotrichaceae</taxon>
        <taxon>Breznakia</taxon>
    </lineage>
</organism>
<dbReference type="AlphaFoldDB" id="A0A4R7ZA34"/>
<keyword evidence="1" id="KW-0812">Transmembrane</keyword>